<dbReference type="RefSeq" id="WP_171677713.1">
    <property type="nucleotide sequence ID" value="NZ_BAAAGT010000009.1"/>
</dbReference>
<dbReference type="PANTHER" id="PTHR43664">
    <property type="entry name" value="MONOAMINE OXIDASE-RELATED"/>
    <property type="match status" value="1"/>
</dbReference>
<reference evidence="4 5" key="1">
    <citation type="submission" date="2020-05" db="EMBL/GenBank/DDBJ databases">
        <title>Genome sequence of Kribbella sandramycini ATCC 39419.</title>
        <authorList>
            <person name="Maclea K.S."/>
            <person name="Fair J.L."/>
        </authorList>
    </citation>
    <scope>NUCLEOTIDE SEQUENCE [LARGE SCALE GENOMIC DNA]</scope>
    <source>
        <strain evidence="4 5">ATCC 39419</strain>
    </source>
</reference>
<evidence type="ECO:0000313" key="3">
    <source>
        <dbReference type="EMBL" id="MBB6571845.1"/>
    </source>
</evidence>
<comment type="caution">
    <text evidence="4">The sequence shown here is derived from an EMBL/GenBank/DDBJ whole genome shotgun (WGS) entry which is preliminary data.</text>
</comment>
<dbReference type="InterPro" id="IPR052342">
    <property type="entry name" value="MCH/BMMD"/>
</dbReference>
<evidence type="ECO:0000313" key="6">
    <source>
        <dbReference type="Proteomes" id="UP000553957"/>
    </source>
</evidence>
<evidence type="ECO:0000259" key="2">
    <source>
        <dbReference type="Pfam" id="PF01575"/>
    </source>
</evidence>
<dbReference type="Pfam" id="PF01575">
    <property type="entry name" value="MaoC_dehydratas"/>
    <property type="match status" value="1"/>
</dbReference>
<gene>
    <name evidence="3" type="ORF">HNR71_007482</name>
    <name evidence="4" type="ORF">HPO96_29985</name>
</gene>
<dbReference type="CDD" id="cd03454">
    <property type="entry name" value="YdeM"/>
    <property type="match status" value="1"/>
</dbReference>
<proteinExistence type="inferred from homology"/>
<dbReference type="EMBL" id="JABJRC010000008">
    <property type="protein sequence ID" value="NOL44485.1"/>
    <property type="molecule type" value="Genomic_DNA"/>
</dbReference>
<dbReference type="Proteomes" id="UP000534306">
    <property type="component" value="Unassembled WGS sequence"/>
</dbReference>
<dbReference type="InterPro" id="IPR002539">
    <property type="entry name" value="MaoC-like_dom"/>
</dbReference>
<feature type="domain" description="MaoC-like" evidence="2">
    <location>
        <begin position="10"/>
        <end position="114"/>
    </location>
</feature>
<organism evidence="4 5">
    <name type="scientific">Kribbella sandramycini</name>
    <dbReference type="NCBI Taxonomy" id="60450"/>
    <lineage>
        <taxon>Bacteria</taxon>
        <taxon>Bacillati</taxon>
        <taxon>Actinomycetota</taxon>
        <taxon>Actinomycetes</taxon>
        <taxon>Propionibacteriales</taxon>
        <taxon>Kribbellaceae</taxon>
        <taxon>Kribbella</taxon>
    </lineage>
</organism>
<name>A0A7Y4L516_9ACTN</name>
<dbReference type="PANTHER" id="PTHR43664:SF1">
    <property type="entry name" value="BETA-METHYLMALYL-COA DEHYDRATASE"/>
    <property type="match status" value="1"/>
</dbReference>
<accession>A0A7Y4L516</accession>
<evidence type="ECO:0000313" key="4">
    <source>
        <dbReference type="EMBL" id="NOL44485.1"/>
    </source>
</evidence>
<dbReference type="InterPro" id="IPR029069">
    <property type="entry name" value="HotDog_dom_sf"/>
</dbReference>
<keyword evidence="5" id="KW-1185">Reference proteome</keyword>
<dbReference type="Gene3D" id="3.10.129.10">
    <property type="entry name" value="Hotdog Thioesterase"/>
    <property type="match status" value="1"/>
</dbReference>
<dbReference type="EMBL" id="JACHKF010000001">
    <property type="protein sequence ID" value="MBB6571845.1"/>
    <property type="molecule type" value="Genomic_DNA"/>
</dbReference>
<evidence type="ECO:0000256" key="1">
    <source>
        <dbReference type="ARBA" id="ARBA00005254"/>
    </source>
</evidence>
<comment type="similarity">
    <text evidence="1">Belongs to the enoyl-CoA hydratase/isomerase family.</text>
</comment>
<reference evidence="3 6" key="2">
    <citation type="submission" date="2020-08" db="EMBL/GenBank/DDBJ databases">
        <title>Sequencing the genomes of 1000 actinobacteria strains.</title>
        <authorList>
            <person name="Klenk H.-P."/>
        </authorList>
    </citation>
    <scope>NUCLEOTIDE SEQUENCE [LARGE SCALE GENOMIC DNA]</scope>
    <source>
        <strain evidence="3 6">DSM 15626</strain>
    </source>
</reference>
<sequence>MYLEDYVVGTRTEHPGRVVVGQGEIVEFARRFDPQPVHVDPVAAADGPYHGLIASGWHTAGLMMRLYADQYLSKVASLGGPGVDELRWHLPVRPGDILRLTTEVLEADRSRAKPDRGLVRTRAELHNQDNTLVLSCVVLNLFSARALPARP</sequence>
<evidence type="ECO:0000313" key="5">
    <source>
        <dbReference type="Proteomes" id="UP000534306"/>
    </source>
</evidence>
<protein>
    <submittedName>
        <fullName evidence="3">Acyl dehydratase</fullName>
    </submittedName>
    <submittedName>
        <fullName evidence="4">MaoC family dehydratase</fullName>
    </submittedName>
</protein>
<dbReference type="Proteomes" id="UP000553957">
    <property type="component" value="Unassembled WGS sequence"/>
</dbReference>
<dbReference type="SUPFAM" id="SSF54637">
    <property type="entry name" value="Thioesterase/thiol ester dehydrase-isomerase"/>
    <property type="match status" value="1"/>
</dbReference>
<dbReference type="AlphaFoldDB" id="A0A7Y4L516"/>